<dbReference type="Proteomes" id="UP000310553">
    <property type="component" value="Chromosome"/>
</dbReference>
<evidence type="ECO:0000313" key="2">
    <source>
        <dbReference type="EMBL" id="QCX50875.1"/>
    </source>
</evidence>
<evidence type="ECO:0000313" key="3">
    <source>
        <dbReference type="Proteomes" id="UP000310553"/>
    </source>
</evidence>
<dbReference type="Pfam" id="PF13503">
    <property type="entry name" value="DUF4123"/>
    <property type="match status" value="1"/>
</dbReference>
<protein>
    <submittedName>
        <fullName evidence="2">DUF4123 domain-containing protein</fullName>
    </submittedName>
</protein>
<sequence length="290" mass="32333">MTDNFQTAQSREPEPEWVDHYPENALAQLLSALPTTDVYVLVDKAFHTSFAQRSQRRFHPVSLQSLCDGRYEGPGLAEIAPVLARVPDSIEERRGFLDFALRETSGKPMLTFLHPLKPGRDPVVHLKNQMEAVDSDGKAFLIRFADTRSLDSLLQVFDEAQRQRFLGNLRWWYFGRDGSLKSACSAVDAPEDPSDAPYVFSALQMSQHDALARPDGLLRFIQTHPHIFGKLVGSPSEGHECIRGGLASLSVGDDDHDAKMIRFATNALHQARLLQLTAEDGQPKDTAVQV</sequence>
<dbReference type="InterPro" id="IPR025391">
    <property type="entry name" value="DUF4123"/>
</dbReference>
<accession>A0AA92EH31</accession>
<organism evidence="2 3">
    <name type="scientific">Ralstonia solanacearum</name>
    <name type="common">Pseudomonas solanacearum</name>
    <dbReference type="NCBI Taxonomy" id="305"/>
    <lineage>
        <taxon>Bacteria</taxon>
        <taxon>Pseudomonadati</taxon>
        <taxon>Pseudomonadota</taxon>
        <taxon>Betaproteobacteria</taxon>
        <taxon>Burkholderiales</taxon>
        <taxon>Burkholderiaceae</taxon>
        <taxon>Ralstonia</taxon>
        <taxon>Ralstonia solanacearum species complex</taxon>
    </lineage>
</organism>
<proteinExistence type="predicted"/>
<evidence type="ECO:0000259" key="1">
    <source>
        <dbReference type="Pfam" id="PF13503"/>
    </source>
</evidence>
<feature type="domain" description="DUF4123" evidence="1">
    <location>
        <begin position="38"/>
        <end position="163"/>
    </location>
</feature>
<reference evidence="2 3" key="1">
    <citation type="submission" date="2019-04" db="EMBL/GenBank/DDBJ databases">
        <title>Complete Genome of UW386 and Higher Quality Genome of UW700.</title>
        <authorList>
            <person name="Jacobs J."/>
            <person name="Perez A."/>
            <person name="Steidl O."/>
            <person name="Allen C."/>
        </authorList>
    </citation>
    <scope>NUCLEOTIDE SEQUENCE [LARGE SCALE GENOMIC DNA]</scope>
    <source>
        <strain evidence="2 3">UW386</strain>
    </source>
</reference>
<name>A0AA92EH31_RALSL</name>
<dbReference type="EMBL" id="CP039339">
    <property type="protein sequence ID" value="QCX50875.1"/>
    <property type="molecule type" value="Genomic_DNA"/>
</dbReference>
<dbReference type="AlphaFoldDB" id="A0AA92EH31"/>
<gene>
    <name evidence="2" type="ORF">E7Z57_11595</name>
</gene>